<evidence type="ECO:0000313" key="2">
    <source>
        <dbReference type="Proteomes" id="UP001596972"/>
    </source>
</evidence>
<dbReference type="Pfam" id="PF19463">
    <property type="entry name" value="DUF6000"/>
    <property type="match status" value="1"/>
</dbReference>
<comment type="caution">
    <text evidence="1">The sequence shown here is derived from an EMBL/GenBank/DDBJ whole genome shotgun (WGS) entry which is preliminary data.</text>
</comment>
<sequence>MTSSLPDYPRELVRHYVIANPRPGVGRYLDLLHGNFTGLSDHERSRFLQDLRRDARQITNDELEFLLHSGELAGWRERLTAAWLIGISRRVQFRESLARLLMDSELTYAGQGYCFALARFAEPKDADVLTAYLDHYLPRTDCHYDQHWAIGALLHVDDRLGTDHSGRFLKADGLWSRSAFGKFDPHEYGRRMAEVCGYVERLDPLDA</sequence>
<proteinExistence type="predicted"/>
<dbReference type="Proteomes" id="UP001596972">
    <property type="component" value="Unassembled WGS sequence"/>
</dbReference>
<accession>A0ABW3EXG4</accession>
<reference evidence="2" key="1">
    <citation type="journal article" date="2019" name="Int. J. Syst. Evol. Microbiol.">
        <title>The Global Catalogue of Microorganisms (GCM) 10K type strain sequencing project: providing services to taxonomists for standard genome sequencing and annotation.</title>
        <authorList>
            <consortium name="The Broad Institute Genomics Platform"/>
            <consortium name="The Broad Institute Genome Sequencing Center for Infectious Disease"/>
            <person name="Wu L."/>
            <person name="Ma J."/>
        </authorList>
    </citation>
    <scope>NUCLEOTIDE SEQUENCE [LARGE SCALE GENOMIC DNA]</scope>
    <source>
        <strain evidence="2">JCM 31202</strain>
    </source>
</reference>
<gene>
    <name evidence="1" type="ORF">ACFQ11_24695</name>
</gene>
<protein>
    <submittedName>
        <fullName evidence="1">DUF6000 family protein</fullName>
    </submittedName>
</protein>
<organism evidence="1 2">
    <name type="scientific">Actinomadura sediminis</name>
    <dbReference type="NCBI Taxonomy" id="1038904"/>
    <lineage>
        <taxon>Bacteria</taxon>
        <taxon>Bacillati</taxon>
        <taxon>Actinomycetota</taxon>
        <taxon>Actinomycetes</taxon>
        <taxon>Streptosporangiales</taxon>
        <taxon>Thermomonosporaceae</taxon>
        <taxon>Actinomadura</taxon>
    </lineage>
</organism>
<dbReference type="InterPro" id="IPR046042">
    <property type="entry name" value="DUF6000"/>
</dbReference>
<name>A0ABW3EXG4_9ACTN</name>
<keyword evidence="2" id="KW-1185">Reference proteome</keyword>
<dbReference type="RefSeq" id="WP_378302606.1">
    <property type="nucleotide sequence ID" value="NZ_JBHTJA010000059.1"/>
</dbReference>
<dbReference type="EMBL" id="JBHTJA010000059">
    <property type="protein sequence ID" value="MFD0903613.1"/>
    <property type="molecule type" value="Genomic_DNA"/>
</dbReference>
<evidence type="ECO:0000313" key="1">
    <source>
        <dbReference type="EMBL" id="MFD0903613.1"/>
    </source>
</evidence>